<dbReference type="Gene3D" id="3.40.50.620">
    <property type="entry name" value="HUPs"/>
    <property type="match status" value="1"/>
</dbReference>
<feature type="binding site" evidence="8">
    <location>
        <begin position="118"/>
        <end position="121"/>
    </location>
    <ligand>
        <name>ATP</name>
        <dbReference type="ChEBI" id="CHEBI:30616"/>
    </ligand>
</feature>
<sequence length="255" mass="27263">MGALHAGHLALVERARAGNATVVTSVFVNPMQFGPNEDFERYPRAFDNDVATLRAAGVDLVYAPDVATMYPPGFSTSVEPGDVGSRYEGALRPGHFRGVATVCVKLFSTVDPERAYFGAKDAQQVAVLQRVIADLNLGLELVVAPTVREADGLALSSRNIYLDDSQRAAAPALHHALDAIVASVRAGETDRARIVARARGELREPLREAYLDVVDPRTFAAADPVRPPALAIGSVWAGATRLIDNEPILPADGER</sequence>
<dbReference type="Gene3D" id="3.30.1300.10">
    <property type="entry name" value="Pantoate-beta-alanine ligase, C-terminal domain"/>
    <property type="match status" value="1"/>
</dbReference>
<evidence type="ECO:0000256" key="3">
    <source>
        <dbReference type="ARBA" id="ARBA00022598"/>
    </source>
</evidence>
<keyword evidence="5 8" id="KW-0547">Nucleotide-binding</keyword>
<comment type="subcellular location">
    <subcellularLocation>
        <location evidence="8">Cytoplasm</location>
    </subcellularLocation>
</comment>
<reference evidence="9 10" key="1">
    <citation type="journal article" date="2022" name="ISME Commun">
        <title>Vulcanimicrobium alpinus gen. nov. sp. nov., the first cultivated representative of the candidate phylum 'Eremiobacterota', is a metabolically versatile aerobic anoxygenic phototroph.</title>
        <authorList>
            <person name="Yabe S."/>
            <person name="Muto K."/>
            <person name="Abe K."/>
            <person name="Yokota A."/>
            <person name="Staudigel H."/>
            <person name="Tebo B.M."/>
        </authorList>
    </citation>
    <scope>NUCLEOTIDE SEQUENCE [LARGE SCALE GENOMIC DNA]</scope>
    <source>
        <strain evidence="9 10">WC8-2</strain>
    </source>
</reference>
<comment type="subunit">
    <text evidence="8">Homodimer.</text>
</comment>
<evidence type="ECO:0000256" key="4">
    <source>
        <dbReference type="ARBA" id="ARBA00022655"/>
    </source>
</evidence>
<dbReference type="InterPro" id="IPR014729">
    <property type="entry name" value="Rossmann-like_a/b/a_fold"/>
</dbReference>
<comment type="pathway">
    <text evidence="1 8">Cofactor biosynthesis; (R)-pantothenate biosynthesis; (R)-pantothenate from (R)-pantoate and beta-alanine: step 1/1.</text>
</comment>
<dbReference type="InterPro" id="IPR003721">
    <property type="entry name" value="Pantoate_ligase"/>
</dbReference>
<feature type="binding site" evidence="8">
    <location>
        <position position="32"/>
    </location>
    <ligand>
        <name>beta-alanine</name>
        <dbReference type="ChEBI" id="CHEBI:57966"/>
    </ligand>
</feature>
<name>A0AAN2CB59_UNVUL</name>
<evidence type="ECO:0000256" key="2">
    <source>
        <dbReference type="ARBA" id="ARBA00009256"/>
    </source>
</evidence>
<dbReference type="GO" id="GO:0004592">
    <property type="term" value="F:pantoate-beta-alanine ligase activity"/>
    <property type="evidence" value="ECO:0007669"/>
    <property type="project" value="UniProtKB-UniRule"/>
</dbReference>
<dbReference type="HAMAP" id="MF_00158">
    <property type="entry name" value="PanC"/>
    <property type="match status" value="1"/>
</dbReference>
<evidence type="ECO:0000256" key="6">
    <source>
        <dbReference type="ARBA" id="ARBA00022840"/>
    </source>
</evidence>
<comment type="catalytic activity">
    <reaction evidence="7 8">
        <text>(R)-pantoate + beta-alanine + ATP = (R)-pantothenate + AMP + diphosphate + H(+)</text>
        <dbReference type="Rhea" id="RHEA:10912"/>
        <dbReference type="ChEBI" id="CHEBI:15378"/>
        <dbReference type="ChEBI" id="CHEBI:15980"/>
        <dbReference type="ChEBI" id="CHEBI:29032"/>
        <dbReference type="ChEBI" id="CHEBI:30616"/>
        <dbReference type="ChEBI" id="CHEBI:33019"/>
        <dbReference type="ChEBI" id="CHEBI:57966"/>
        <dbReference type="ChEBI" id="CHEBI:456215"/>
        <dbReference type="EC" id="6.3.2.1"/>
    </reaction>
</comment>
<evidence type="ECO:0000256" key="5">
    <source>
        <dbReference type="ARBA" id="ARBA00022741"/>
    </source>
</evidence>
<dbReference type="Proteomes" id="UP001317532">
    <property type="component" value="Chromosome"/>
</dbReference>
<keyword evidence="3 8" id="KW-0436">Ligase</keyword>
<dbReference type="KEGG" id="vab:WPS_28940"/>
<proteinExistence type="inferred from homology"/>
<evidence type="ECO:0000256" key="8">
    <source>
        <dbReference type="HAMAP-Rule" id="MF_00158"/>
    </source>
</evidence>
<dbReference type="PANTHER" id="PTHR21299">
    <property type="entry name" value="CYTIDYLATE KINASE/PANTOATE-BETA-ALANINE LIGASE"/>
    <property type="match status" value="1"/>
</dbReference>
<feature type="binding site" evidence="8">
    <location>
        <begin position="1"/>
        <end position="8"/>
    </location>
    <ligand>
        <name>ATP</name>
        <dbReference type="ChEBI" id="CHEBI:30616"/>
    </ligand>
</feature>
<evidence type="ECO:0000256" key="1">
    <source>
        <dbReference type="ARBA" id="ARBA00004990"/>
    </source>
</evidence>
<feature type="active site" description="Proton donor" evidence="8">
    <location>
        <position position="8"/>
    </location>
</feature>
<comment type="miscellaneous">
    <text evidence="8">The reaction proceeds by a bi uni uni bi ping pong mechanism.</text>
</comment>
<dbReference type="GO" id="GO:0005524">
    <property type="term" value="F:ATP binding"/>
    <property type="evidence" value="ECO:0007669"/>
    <property type="project" value="UniProtKB-KW"/>
</dbReference>
<dbReference type="PANTHER" id="PTHR21299:SF1">
    <property type="entry name" value="PANTOATE--BETA-ALANINE LIGASE"/>
    <property type="match status" value="1"/>
</dbReference>
<dbReference type="NCBIfam" id="TIGR00018">
    <property type="entry name" value="panC"/>
    <property type="match status" value="1"/>
</dbReference>
<organism evidence="9 10">
    <name type="scientific">Vulcanimicrobium alpinum</name>
    <dbReference type="NCBI Taxonomy" id="3016050"/>
    <lineage>
        <taxon>Bacteria</taxon>
        <taxon>Bacillati</taxon>
        <taxon>Vulcanimicrobiota</taxon>
        <taxon>Vulcanimicrobiia</taxon>
        <taxon>Vulcanimicrobiales</taxon>
        <taxon>Vulcanimicrobiaceae</taxon>
        <taxon>Vulcanimicrobium</taxon>
    </lineage>
</organism>
<dbReference type="GO" id="GO:0015940">
    <property type="term" value="P:pantothenate biosynthetic process"/>
    <property type="evidence" value="ECO:0007669"/>
    <property type="project" value="UniProtKB-UniRule"/>
</dbReference>
<dbReference type="AlphaFoldDB" id="A0AAN2CB59"/>
<feature type="binding site" evidence="8">
    <location>
        <position position="147"/>
    </location>
    <ligand>
        <name>ATP</name>
        <dbReference type="ChEBI" id="CHEBI:30616"/>
    </ligand>
</feature>
<comment type="similarity">
    <text evidence="2 8">Belongs to the pantothenate synthetase family.</text>
</comment>
<dbReference type="EMBL" id="AP025523">
    <property type="protein sequence ID" value="BDE07618.1"/>
    <property type="molecule type" value="Genomic_DNA"/>
</dbReference>
<dbReference type="Pfam" id="PF02569">
    <property type="entry name" value="Pantoate_ligase"/>
    <property type="match status" value="1"/>
</dbReference>
<evidence type="ECO:0000313" key="9">
    <source>
        <dbReference type="EMBL" id="BDE07618.1"/>
    </source>
</evidence>
<accession>A0AAN2CB59</accession>
<keyword evidence="8" id="KW-0963">Cytoplasm</keyword>
<dbReference type="InterPro" id="IPR042176">
    <property type="entry name" value="Pantoate_ligase_C"/>
</dbReference>
<dbReference type="EC" id="6.3.2.1" evidence="8"/>
<feature type="binding site" evidence="8">
    <location>
        <position position="124"/>
    </location>
    <ligand>
        <name>(R)-pantoate</name>
        <dbReference type="ChEBI" id="CHEBI:15980"/>
    </ligand>
</feature>
<evidence type="ECO:0000313" key="10">
    <source>
        <dbReference type="Proteomes" id="UP001317532"/>
    </source>
</evidence>
<keyword evidence="4 8" id="KW-0566">Pantothenate biosynthesis</keyword>
<keyword evidence="10" id="KW-1185">Reference proteome</keyword>
<dbReference type="GO" id="GO:0005829">
    <property type="term" value="C:cytosol"/>
    <property type="evidence" value="ECO:0007669"/>
    <property type="project" value="TreeGrafter"/>
</dbReference>
<comment type="function">
    <text evidence="8">Catalyzes the condensation of pantoate with beta-alanine in an ATP-dependent reaction via a pantoyl-adenylate intermediate.</text>
</comment>
<feature type="binding site" evidence="8">
    <location>
        <begin position="155"/>
        <end position="158"/>
    </location>
    <ligand>
        <name>ATP</name>
        <dbReference type="ChEBI" id="CHEBI:30616"/>
    </ligand>
</feature>
<gene>
    <name evidence="9" type="primary">panC1</name>
    <name evidence="8" type="synonym">panC</name>
    <name evidence="9" type="ORF">WPS_28940</name>
</gene>
<keyword evidence="6 8" id="KW-0067">ATP-binding</keyword>
<dbReference type="SUPFAM" id="SSF52374">
    <property type="entry name" value="Nucleotidylyl transferase"/>
    <property type="match status" value="1"/>
</dbReference>
<evidence type="ECO:0000256" key="7">
    <source>
        <dbReference type="ARBA" id="ARBA00048258"/>
    </source>
</evidence>
<feature type="binding site" evidence="8">
    <location>
        <position position="32"/>
    </location>
    <ligand>
        <name>(R)-pantoate</name>
        <dbReference type="ChEBI" id="CHEBI:15980"/>
    </ligand>
</feature>
<protein>
    <recommendedName>
        <fullName evidence="8">Pantothenate synthetase</fullName>
        <shortName evidence="8">PS</shortName>
        <ecNumber evidence="8">6.3.2.1</ecNumber>
    </recommendedName>
    <alternativeName>
        <fullName evidence="8">Pantoate--beta-alanine ligase</fullName>
    </alternativeName>
    <alternativeName>
        <fullName evidence="8">Pantoate-activating enzyme</fullName>
    </alternativeName>
</protein>